<protein>
    <submittedName>
        <fullName evidence="3">Uncharacterized protein</fullName>
    </submittedName>
</protein>
<name>A0AA85FNR2_9TREM</name>
<dbReference type="AlphaFoldDB" id="A0AA85FNR2"/>
<evidence type="ECO:0000256" key="1">
    <source>
        <dbReference type="SAM" id="SignalP"/>
    </source>
</evidence>
<feature type="signal peptide" evidence="1">
    <location>
        <begin position="1"/>
        <end position="25"/>
    </location>
</feature>
<keyword evidence="2" id="KW-1185">Reference proteome</keyword>
<reference evidence="2" key="1">
    <citation type="submission" date="2022-06" db="EMBL/GenBank/DDBJ databases">
        <authorList>
            <person name="Berger JAMES D."/>
            <person name="Berger JAMES D."/>
        </authorList>
    </citation>
    <scope>NUCLEOTIDE SEQUENCE [LARGE SCALE GENOMIC DNA]</scope>
</reference>
<proteinExistence type="predicted"/>
<keyword evidence="1" id="KW-0732">Signal</keyword>
<accession>A0AA85FNR2</accession>
<feature type="chain" id="PRO_5041733779" evidence="1">
    <location>
        <begin position="26"/>
        <end position="127"/>
    </location>
</feature>
<evidence type="ECO:0000313" key="3">
    <source>
        <dbReference type="WBParaSite" id="SRDH1_58350.1"/>
    </source>
</evidence>
<reference evidence="3" key="2">
    <citation type="submission" date="2023-11" db="UniProtKB">
        <authorList>
            <consortium name="WormBaseParasite"/>
        </authorList>
    </citation>
    <scope>IDENTIFICATION</scope>
</reference>
<dbReference type="Proteomes" id="UP000050792">
    <property type="component" value="Unassembled WGS sequence"/>
</dbReference>
<dbReference type="WBParaSite" id="SRDH1_58350.1">
    <property type="protein sequence ID" value="SRDH1_58350.1"/>
    <property type="gene ID" value="SRDH1_58350"/>
</dbReference>
<evidence type="ECO:0000313" key="2">
    <source>
        <dbReference type="Proteomes" id="UP000050792"/>
    </source>
</evidence>
<sequence length="127" mass="14209">MISQLVTVKVAIVLLWTFNVMNVEAYKFSAPIKFDDRGHWHIILGNVTFSLNADFQLTISDGDCETTLSLKPPTEIEILSKRGVRNGTSVCTRCGWNHANVTGGRKQRKLIPDSPNLIDLPGIHDKY</sequence>
<organism evidence="2 3">
    <name type="scientific">Schistosoma rodhaini</name>
    <dbReference type="NCBI Taxonomy" id="6188"/>
    <lineage>
        <taxon>Eukaryota</taxon>
        <taxon>Metazoa</taxon>
        <taxon>Spiralia</taxon>
        <taxon>Lophotrochozoa</taxon>
        <taxon>Platyhelminthes</taxon>
        <taxon>Trematoda</taxon>
        <taxon>Digenea</taxon>
        <taxon>Strigeidida</taxon>
        <taxon>Schistosomatoidea</taxon>
        <taxon>Schistosomatidae</taxon>
        <taxon>Schistosoma</taxon>
    </lineage>
</organism>